<gene>
    <name evidence="3" type="ORF">I592_04142</name>
    <name evidence="2" type="ORF">UKC_04093</name>
</gene>
<dbReference type="Proteomes" id="UP000014160">
    <property type="component" value="Unassembled WGS sequence"/>
</dbReference>
<dbReference type="PATRIC" id="fig|1158614.3.peg.4075"/>
<evidence type="ECO:0000313" key="3">
    <source>
        <dbReference type="EMBL" id="EOW77166.1"/>
    </source>
</evidence>
<evidence type="ECO:0000313" key="2">
    <source>
        <dbReference type="EMBL" id="EOI52167.1"/>
    </source>
</evidence>
<dbReference type="HOGENOM" id="CLU_2632590_0_0_9"/>
<name>R2XQA7_9ENTE</name>
<comment type="caution">
    <text evidence="2">The sequence shown here is derived from an EMBL/GenBank/DDBJ whole genome shotgun (WGS) entry which is preliminary data.</text>
</comment>
<reference evidence="2 4" key="1">
    <citation type="submission" date="2013-02" db="EMBL/GenBank/DDBJ databases">
        <title>The Genome Sequence of Enterococcus gilvus ATCC BAA-350.</title>
        <authorList>
            <consortium name="The Broad Institute Genome Sequencing Platform"/>
            <consortium name="The Broad Institute Genome Sequencing Center for Infectious Disease"/>
            <person name="Earl A.M."/>
            <person name="Gilmore M.S."/>
            <person name="Lebreton F."/>
            <person name="Walker B."/>
            <person name="Young S.K."/>
            <person name="Zeng Q."/>
            <person name="Gargeya S."/>
            <person name="Fitzgerald M."/>
            <person name="Haas B."/>
            <person name="Abouelleil A."/>
            <person name="Alvarado L."/>
            <person name="Arachchi H.M."/>
            <person name="Berlin A.M."/>
            <person name="Chapman S.B."/>
            <person name="Dewar J."/>
            <person name="Goldberg J."/>
            <person name="Griggs A."/>
            <person name="Gujja S."/>
            <person name="Hansen M."/>
            <person name="Howarth C."/>
            <person name="Imamovic A."/>
            <person name="Larimer J."/>
            <person name="McCowan C."/>
            <person name="Murphy C."/>
            <person name="Neiman D."/>
            <person name="Pearson M."/>
            <person name="Priest M."/>
            <person name="Roberts A."/>
            <person name="Saif S."/>
            <person name="Shea T."/>
            <person name="Sisk P."/>
            <person name="Sykes S."/>
            <person name="Wortman J."/>
            <person name="Nusbaum C."/>
            <person name="Birren B."/>
        </authorList>
    </citation>
    <scope>NUCLEOTIDE SEQUENCE [LARGE SCALE GENOMIC DNA]</scope>
    <source>
        <strain evidence="2 4">ATCC BAA-350</strain>
    </source>
</reference>
<keyword evidence="5" id="KW-1185">Reference proteome</keyword>
<reference evidence="3 5" key="2">
    <citation type="submission" date="2013-03" db="EMBL/GenBank/DDBJ databases">
        <title>The Genome Sequence of Enterococcus gilvus ATCC BAA-350 (PacBio/Illumina hybrid assembly).</title>
        <authorList>
            <consortium name="The Broad Institute Genomics Platform"/>
            <consortium name="The Broad Institute Genome Sequencing Center for Infectious Disease"/>
            <person name="Earl A."/>
            <person name="Russ C."/>
            <person name="Gilmore M."/>
            <person name="Surin D."/>
            <person name="Walker B."/>
            <person name="Young S."/>
            <person name="Zeng Q."/>
            <person name="Gargeya S."/>
            <person name="Fitzgerald M."/>
            <person name="Haas B."/>
            <person name="Abouelleil A."/>
            <person name="Allen A.W."/>
            <person name="Alvarado L."/>
            <person name="Arachchi H.M."/>
            <person name="Berlin A.M."/>
            <person name="Chapman S.B."/>
            <person name="Gainer-Dewar J."/>
            <person name="Goldberg J."/>
            <person name="Griggs A."/>
            <person name="Gujja S."/>
            <person name="Hansen M."/>
            <person name="Howarth C."/>
            <person name="Imamovic A."/>
            <person name="Ireland A."/>
            <person name="Larimer J."/>
            <person name="McCowan C."/>
            <person name="Murphy C."/>
            <person name="Pearson M."/>
            <person name="Poon T.W."/>
            <person name="Priest M."/>
            <person name="Roberts A."/>
            <person name="Saif S."/>
            <person name="Shea T."/>
            <person name="Sisk P."/>
            <person name="Sykes S."/>
            <person name="Wortman J."/>
            <person name="Nusbaum C."/>
            <person name="Birren B."/>
        </authorList>
    </citation>
    <scope>NUCLEOTIDE SEQUENCE [LARGE SCALE GENOMIC DNA]</scope>
    <source>
        <strain evidence="3 5">ATCC BAA-350</strain>
    </source>
</reference>
<feature type="transmembrane region" description="Helical" evidence="1">
    <location>
        <begin position="52"/>
        <end position="72"/>
    </location>
</feature>
<keyword evidence="1" id="KW-0812">Transmembrane</keyword>
<dbReference type="AlphaFoldDB" id="R2XQA7"/>
<feature type="transmembrane region" description="Helical" evidence="1">
    <location>
        <begin position="29"/>
        <end position="46"/>
    </location>
</feature>
<evidence type="ECO:0000256" key="1">
    <source>
        <dbReference type="SAM" id="Phobius"/>
    </source>
</evidence>
<keyword evidence="1" id="KW-1133">Transmembrane helix</keyword>
<evidence type="ECO:0000313" key="5">
    <source>
        <dbReference type="Proteomes" id="UP000014160"/>
    </source>
</evidence>
<keyword evidence="1" id="KW-0472">Membrane</keyword>
<protein>
    <submittedName>
        <fullName evidence="2">Uncharacterized protein</fullName>
    </submittedName>
</protein>
<organism evidence="2 4">
    <name type="scientific">Enterococcus gilvus ATCC BAA-350</name>
    <dbReference type="NCBI Taxonomy" id="1158614"/>
    <lineage>
        <taxon>Bacteria</taxon>
        <taxon>Bacillati</taxon>
        <taxon>Bacillota</taxon>
        <taxon>Bacilli</taxon>
        <taxon>Lactobacillales</taxon>
        <taxon>Enterococcaceae</taxon>
        <taxon>Enterococcus</taxon>
    </lineage>
</organism>
<dbReference type="EMBL" id="ASWH01000005">
    <property type="protein sequence ID" value="EOW77166.1"/>
    <property type="molecule type" value="Genomic_DNA"/>
</dbReference>
<sequence length="77" mass="8685">MLMKSKKHSDSENFDCLSAQELKSDFNKGLLITVLCFVLTYITYKLGDCHKEALFCTKLSLVSTGIIGLFYLKAKND</sequence>
<dbReference type="EMBL" id="AJDQ01000027">
    <property type="protein sequence ID" value="EOI52167.1"/>
    <property type="molecule type" value="Genomic_DNA"/>
</dbReference>
<proteinExistence type="predicted"/>
<dbReference type="Proteomes" id="UP000013750">
    <property type="component" value="Unassembled WGS sequence"/>
</dbReference>
<accession>R2XQA7</accession>
<evidence type="ECO:0000313" key="4">
    <source>
        <dbReference type="Proteomes" id="UP000013750"/>
    </source>
</evidence>